<reference evidence="2 3" key="1">
    <citation type="submission" date="2020-09" db="EMBL/GenBank/DDBJ databases">
        <title>Investigation of environmental microbe.</title>
        <authorList>
            <person name="Ou Y."/>
            <person name="Kang Q."/>
        </authorList>
    </citation>
    <scope>NUCLEOTIDE SEQUENCE [LARGE SCALE GENOMIC DNA]</scope>
    <source>
        <strain evidence="2 3">KJZ-9</strain>
    </source>
</reference>
<feature type="domain" description="DJ-1/PfpI" evidence="1">
    <location>
        <begin position="1"/>
        <end position="170"/>
    </location>
</feature>
<dbReference type="RefSeq" id="WP_190617569.1">
    <property type="nucleotide sequence ID" value="NZ_CP061538.1"/>
</dbReference>
<dbReference type="PANTHER" id="PTHR43130">
    <property type="entry name" value="ARAC-FAMILY TRANSCRIPTIONAL REGULATOR"/>
    <property type="match status" value="1"/>
</dbReference>
<dbReference type="Gene3D" id="3.40.50.880">
    <property type="match status" value="1"/>
</dbReference>
<dbReference type="InterPro" id="IPR029062">
    <property type="entry name" value="Class_I_gatase-like"/>
</dbReference>
<dbReference type="Proteomes" id="UP000516421">
    <property type="component" value="Chromosome"/>
</dbReference>
<dbReference type="SUPFAM" id="SSF52317">
    <property type="entry name" value="Class I glutamine amidotransferase-like"/>
    <property type="match status" value="1"/>
</dbReference>
<evidence type="ECO:0000313" key="2">
    <source>
        <dbReference type="EMBL" id="QNV39998.1"/>
    </source>
</evidence>
<evidence type="ECO:0000313" key="3">
    <source>
        <dbReference type="Proteomes" id="UP000516421"/>
    </source>
</evidence>
<dbReference type="EMBL" id="CP061538">
    <property type="protein sequence ID" value="QNV39998.1"/>
    <property type="molecule type" value="Genomic_DNA"/>
</dbReference>
<sequence length="208" mass="22557">MRISIVLFQGFELLDVFGPAELFGFVEGWQVEYLAPTIEPVESAQGVRVVPDRTYADFLSQKSHSTQLLMVPGGRGTRPLTANTGFLAWLKTASAQVDIVSSVCTGAALLACTGILNGHRATSNKRAFEWVKSCGHNIQWERSARWVHDGNLWTSSGIAAGIDMAAALIAELVGEDERDRICSRAEIVITKNSKDDPFAGEPTALAYS</sequence>
<dbReference type="CDD" id="cd03139">
    <property type="entry name" value="GATase1_PfpI_2"/>
    <property type="match status" value="1"/>
</dbReference>
<protein>
    <submittedName>
        <fullName evidence="2">DJ-1/PfpI family protein</fullName>
    </submittedName>
</protein>
<dbReference type="PANTHER" id="PTHR43130:SF15">
    <property type="entry name" value="THIJ_PFPI FAMILY PROTEIN (AFU_ORTHOLOGUE AFUA_5G14240)"/>
    <property type="match status" value="1"/>
</dbReference>
<gene>
    <name evidence="2" type="ORF">IDM48_00605</name>
</gene>
<dbReference type="KEGG" id="rama:IDM48_00605"/>
<organism evidence="2 3">
    <name type="scientific">Rothia amarae</name>
    <dbReference type="NCBI Taxonomy" id="169480"/>
    <lineage>
        <taxon>Bacteria</taxon>
        <taxon>Bacillati</taxon>
        <taxon>Actinomycetota</taxon>
        <taxon>Actinomycetes</taxon>
        <taxon>Micrococcales</taxon>
        <taxon>Micrococcaceae</taxon>
        <taxon>Rothia</taxon>
    </lineage>
</organism>
<accession>A0A7H2BK02</accession>
<name>A0A7H2BK02_9MICC</name>
<dbReference type="Pfam" id="PF01965">
    <property type="entry name" value="DJ-1_PfpI"/>
    <property type="match status" value="1"/>
</dbReference>
<keyword evidence="3" id="KW-1185">Reference proteome</keyword>
<proteinExistence type="predicted"/>
<evidence type="ECO:0000259" key="1">
    <source>
        <dbReference type="Pfam" id="PF01965"/>
    </source>
</evidence>
<dbReference type="InterPro" id="IPR002818">
    <property type="entry name" value="DJ-1/PfpI"/>
</dbReference>
<dbReference type="AlphaFoldDB" id="A0A7H2BK02"/>
<dbReference type="InterPro" id="IPR052158">
    <property type="entry name" value="INH-QAR"/>
</dbReference>